<dbReference type="InterPro" id="IPR013131">
    <property type="entry name" value="Mannitol_DH_N"/>
</dbReference>
<dbReference type="HAMAP" id="MF_00196">
    <property type="entry name" value="Mannitol_dehydrog"/>
    <property type="match status" value="1"/>
</dbReference>
<keyword evidence="4 7" id="KW-0560">Oxidoreductase</keyword>
<dbReference type="Proteomes" id="UP001232973">
    <property type="component" value="Unassembled WGS sequence"/>
</dbReference>
<sequence length="383" mass="41293">MMKRRAVHFGAGNIGRGFIGLLLHQAGYEVVFADVVPALVEQLQTARSYRVITLDETVDEAEVTGFRAVLLDSTACRSEIATADLVTTAVGLGNLSGVAAVIADGLRLRKVQGNETPLNVLACENAVRATSTLKEAVLARVDDDLRDWIEAHVGFADVAVDRIAPNREGYATHPLDAVVERFFEWDIEQTALRGDLAIPGATLVQQLDPYLERKLFILNGAHATAAYAGYKQGIRTILEAMQAPGIAALVERVQHEAAAGLAHRYPSLDLSGLNAYAKDVRDRFLNPHIHDDVARVGRDPMRKLSLGDRLVGPLRLAQAAGIETPGLLQAIALGFHYTNPQDEGAVRIQQMIQSSGIEAAVRTVTGLTDPHLCGAIATAYRAM</sequence>
<gene>
    <name evidence="7" type="primary">mtlD</name>
    <name evidence="10" type="ORF">J2S03_001322</name>
</gene>
<dbReference type="SUPFAM" id="SSF51735">
    <property type="entry name" value="NAD(P)-binding Rossmann-fold domains"/>
    <property type="match status" value="1"/>
</dbReference>
<dbReference type="Gene3D" id="3.40.50.720">
    <property type="entry name" value="NAD(P)-binding Rossmann-like Domain"/>
    <property type="match status" value="1"/>
</dbReference>
<dbReference type="Pfam" id="PF08125">
    <property type="entry name" value="Mannitol_dh_C"/>
    <property type="match status" value="1"/>
</dbReference>
<dbReference type="Pfam" id="PF01232">
    <property type="entry name" value="Mannitol_dh"/>
    <property type="match status" value="1"/>
</dbReference>
<dbReference type="EMBL" id="JAUSTP010000008">
    <property type="protein sequence ID" value="MDQ0189490.1"/>
    <property type="molecule type" value="Genomic_DNA"/>
</dbReference>
<comment type="similarity">
    <text evidence="1 7">Belongs to the mannitol dehydrogenase family.</text>
</comment>
<evidence type="ECO:0000256" key="1">
    <source>
        <dbReference type="ARBA" id="ARBA00006541"/>
    </source>
</evidence>
<reference evidence="10 11" key="1">
    <citation type="submission" date="2023-07" db="EMBL/GenBank/DDBJ databases">
        <title>Genomic Encyclopedia of Type Strains, Phase IV (KMG-IV): sequencing the most valuable type-strain genomes for metagenomic binning, comparative biology and taxonomic classification.</title>
        <authorList>
            <person name="Goeker M."/>
        </authorList>
    </citation>
    <scope>NUCLEOTIDE SEQUENCE [LARGE SCALE GENOMIC DNA]</scope>
    <source>
        <strain evidence="10 11">DSM 4006</strain>
    </source>
</reference>
<dbReference type="Gene3D" id="1.10.1040.10">
    <property type="entry name" value="N-(1-d-carboxylethyl)-l-norvaline Dehydrogenase, domain 2"/>
    <property type="match status" value="1"/>
</dbReference>
<evidence type="ECO:0000256" key="6">
    <source>
        <dbReference type="ARBA" id="ARBA00048615"/>
    </source>
</evidence>
<name>A0ABT9XGQ5_9BACL</name>
<evidence type="ECO:0000256" key="5">
    <source>
        <dbReference type="ARBA" id="ARBA00023027"/>
    </source>
</evidence>
<dbReference type="EC" id="1.1.1.17" evidence="2 7"/>
<dbReference type="InterPro" id="IPR023028">
    <property type="entry name" value="Mannitol_1_phos_5_DH"/>
</dbReference>
<proteinExistence type="inferred from homology"/>
<dbReference type="PANTHER" id="PTHR30524:SF0">
    <property type="entry name" value="ALTRONATE OXIDOREDUCTASE-RELATED"/>
    <property type="match status" value="1"/>
</dbReference>
<dbReference type="InterPro" id="IPR008927">
    <property type="entry name" value="6-PGluconate_DH-like_C_sf"/>
</dbReference>
<evidence type="ECO:0000313" key="10">
    <source>
        <dbReference type="EMBL" id="MDQ0189490.1"/>
    </source>
</evidence>
<protein>
    <recommendedName>
        <fullName evidence="3 7">Mannitol-1-phosphate 5-dehydrogenase</fullName>
        <ecNumber evidence="2 7">1.1.1.17</ecNumber>
    </recommendedName>
</protein>
<dbReference type="SUPFAM" id="SSF48179">
    <property type="entry name" value="6-phosphogluconate dehydrogenase C-terminal domain-like"/>
    <property type="match status" value="1"/>
</dbReference>
<comment type="catalytic activity">
    <reaction evidence="6 7">
        <text>D-mannitol 1-phosphate + NAD(+) = beta-D-fructose 6-phosphate + NADH + H(+)</text>
        <dbReference type="Rhea" id="RHEA:19661"/>
        <dbReference type="ChEBI" id="CHEBI:15378"/>
        <dbReference type="ChEBI" id="CHEBI:57540"/>
        <dbReference type="ChEBI" id="CHEBI:57634"/>
        <dbReference type="ChEBI" id="CHEBI:57945"/>
        <dbReference type="ChEBI" id="CHEBI:61381"/>
        <dbReference type="EC" id="1.1.1.17"/>
    </reaction>
</comment>
<evidence type="ECO:0000259" key="9">
    <source>
        <dbReference type="Pfam" id="PF08125"/>
    </source>
</evidence>
<dbReference type="RefSeq" id="WP_274456295.1">
    <property type="nucleotide sequence ID" value="NZ_CP067097.1"/>
</dbReference>
<evidence type="ECO:0000259" key="8">
    <source>
        <dbReference type="Pfam" id="PF01232"/>
    </source>
</evidence>
<dbReference type="GO" id="GO:0008926">
    <property type="term" value="F:mannitol-1-phosphate 5-dehydrogenase activity"/>
    <property type="evidence" value="ECO:0007669"/>
    <property type="project" value="UniProtKB-EC"/>
</dbReference>
<keyword evidence="5 7" id="KW-0520">NAD</keyword>
<evidence type="ECO:0000256" key="3">
    <source>
        <dbReference type="ARBA" id="ARBA00016219"/>
    </source>
</evidence>
<comment type="caution">
    <text evidence="10">The sequence shown here is derived from an EMBL/GenBank/DDBJ whole genome shotgun (WGS) entry which is preliminary data.</text>
</comment>
<dbReference type="PROSITE" id="PS00974">
    <property type="entry name" value="MANNITOL_DHGENASE"/>
    <property type="match status" value="1"/>
</dbReference>
<dbReference type="InterPro" id="IPR023027">
    <property type="entry name" value="Mannitol_DH_CS"/>
</dbReference>
<feature type="domain" description="Mannitol dehydrogenase N-terminal" evidence="8">
    <location>
        <begin position="5"/>
        <end position="195"/>
    </location>
</feature>
<dbReference type="InterPro" id="IPR013328">
    <property type="entry name" value="6PGD_dom2"/>
</dbReference>
<dbReference type="InterPro" id="IPR036291">
    <property type="entry name" value="NAD(P)-bd_dom_sf"/>
</dbReference>
<keyword evidence="11" id="KW-1185">Reference proteome</keyword>
<organism evidence="10 11">
    <name type="scientific">Alicyclobacillus cycloheptanicus</name>
    <dbReference type="NCBI Taxonomy" id="1457"/>
    <lineage>
        <taxon>Bacteria</taxon>
        <taxon>Bacillati</taxon>
        <taxon>Bacillota</taxon>
        <taxon>Bacilli</taxon>
        <taxon>Bacillales</taxon>
        <taxon>Alicyclobacillaceae</taxon>
        <taxon>Alicyclobacillus</taxon>
    </lineage>
</organism>
<feature type="binding site" evidence="7">
    <location>
        <begin position="6"/>
        <end position="17"/>
    </location>
    <ligand>
        <name>NAD(+)</name>
        <dbReference type="ChEBI" id="CHEBI:57540"/>
    </ligand>
</feature>
<evidence type="ECO:0000256" key="4">
    <source>
        <dbReference type="ARBA" id="ARBA00023002"/>
    </source>
</evidence>
<dbReference type="InterPro" id="IPR000669">
    <property type="entry name" value="Mannitol_DH"/>
</dbReference>
<feature type="domain" description="Mannitol dehydrogenase C-terminal" evidence="9">
    <location>
        <begin position="207"/>
        <end position="383"/>
    </location>
</feature>
<dbReference type="PANTHER" id="PTHR30524">
    <property type="entry name" value="MANNITOL-1-PHOSPHATE 5-DEHYDROGENASE"/>
    <property type="match status" value="1"/>
</dbReference>
<accession>A0ABT9XGQ5</accession>
<evidence type="ECO:0000256" key="2">
    <source>
        <dbReference type="ARBA" id="ARBA00012939"/>
    </source>
</evidence>
<dbReference type="PRINTS" id="PR00084">
    <property type="entry name" value="MTLDHDRGNASE"/>
</dbReference>
<dbReference type="InterPro" id="IPR013118">
    <property type="entry name" value="Mannitol_DH_C"/>
</dbReference>
<evidence type="ECO:0000313" key="11">
    <source>
        <dbReference type="Proteomes" id="UP001232973"/>
    </source>
</evidence>
<evidence type="ECO:0000256" key="7">
    <source>
        <dbReference type="HAMAP-Rule" id="MF_00196"/>
    </source>
</evidence>